<evidence type="ECO:0000313" key="1">
    <source>
        <dbReference type="EMBL" id="KAH3804462.1"/>
    </source>
</evidence>
<comment type="caution">
    <text evidence="1">The sequence shown here is derived from an EMBL/GenBank/DDBJ whole genome shotgun (WGS) entry which is preliminary data.</text>
</comment>
<gene>
    <name evidence="1" type="ORF">DPMN_132748</name>
</gene>
<protein>
    <submittedName>
        <fullName evidence="1">Uncharacterized protein</fullName>
    </submittedName>
</protein>
<reference evidence="1" key="2">
    <citation type="submission" date="2020-11" db="EMBL/GenBank/DDBJ databases">
        <authorList>
            <person name="McCartney M.A."/>
            <person name="Auch B."/>
            <person name="Kono T."/>
            <person name="Mallez S."/>
            <person name="Becker A."/>
            <person name="Gohl D.M."/>
            <person name="Silverstein K.A.T."/>
            <person name="Koren S."/>
            <person name="Bechman K.B."/>
            <person name="Herman A."/>
            <person name="Abrahante J.E."/>
            <person name="Garbe J."/>
        </authorList>
    </citation>
    <scope>NUCLEOTIDE SEQUENCE</scope>
    <source>
        <strain evidence="1">Duluth1</strain>
        <tissue evidence="1">Whole animal</tissue>
    </source>
</reference>
<dbReference type="AlphaFoldDB" id="A0A9D4FTZ0"/>
<accession>A0A9D4FTZ0</accession>
<dbReference type="EMBL" id="JAIWYP010000006">
    <property type="protein sequence ID" value="KAH3804462.1"/>
    <property type="molecule type" value="Genomic_DNA"/>
</dbReference>
<dbReference type="Proteomes" id="UP000828390">
    <property type="component" value="Unassembled WGS sequence"/>
</dbReference>
<proteinExistence type="predicted"/>
<reference evidence="1" key="1">
    <citation type="journal article" date="2019" name="bioRxiv">
        <title>The Genome of the Zebra Mussel, Dreissena polymorpha: A Resource for Invasive Species Research.</title>
        <authorList>
            <person name="McCartney M.A."/>
            <person name="Auch B."/>
            <person name="Kono T."/>
            <person name="Mallez S."/>
            <person name="Zhang Y."/>
            <person name="Obille A."/>
            <person name="Becker A."/>
            <person name="Abrahante J.E."/>
            <person name="Garbe J."/>
            <person name="Badalamenti J.P."/>
            <person name="Herman A."/>
            <person name="Mangelson H."/>
            <person name="Liachko I."/>
            <person name="Sullivan S."/>
            <person name="Sone E.D."/>
            <person name="Koren S."/>
            <person name="Silverstein K.A.T."/>
            <person name="Beckman K.B."/>
            <person name="Gohl D.M."/>
        </authorList>
    </citation>
    <scope>NUCLEOTIDE SEQUENCE</scope>
    <source>
        <strain evidence="1">Duluth1</strain>
        <tissue evidence="1">Whole animal</tissue>
    </source>
</reference>
<name>A0A9D4FTZ0_DREPO</name>
<organism evidence="1 2">
    <name type="scientific">Dreissena polymorpha</name>
    <name type="common">Zebra mussel</name>
    <name type="synonym">Mytilus polymorpha</name>
    <dbReference type="NCBI Taxonomy" id="45954"/>
    <lineage>
        <taxon>Eukaryota</taxon>
        <taxon>Metazoa</taxon>
        <taxon>Spiralia</taxon>
        <taxon>Lophotrochozoa</taxon>
        <taxon>Mollusca</taxon>
        <taxon>Bivalvia</taxon>
        <taxon>Autobranchia</taxon>
        <taxon>Heteroconchia</taxon>
        <taxon>Euheterodonta</taxon>
        <taxon>Imparidentia</taxon>
        <taxon>Neoheterodontei</taxon>
        <taxon>Myida</taxon>
        <taxon>Dreissenoidea</taxon>
        <taxon>Dreissenidae</taxon>
        <taxon>Dreissena</taxon>
    </lineage>
</organism>
<evidence type="ECO:0000313" key="2">
    <source>
        <dbReference type="Proteomes" id="UP000828390"/>
    </source>
</evidence>
<sequence length="134" mass="15330">MPPYGLSVVRGYNWGMFKKNLGDGEGDIMWGGYNMFKKVIIRGYNVGFGNLSDVLKNNWEGRGYNGYNMFKKMWEVGGGGIMWGGYNGSERQGYNMFKKNNFLGCRGCNMMFKKNRLGWGARWGPSLTWLEEAE</sequence>
<keyword evidence="2" id="KW-1185">Reference proteome</keyword>